<gene>
    <name evidence="9" type="ORF">ABCQ75_06500</name>
</gene>
<comment type="similarity">
    <text evidence="1 7">Belongs to the glycosyl hydrolase 1 family.</text>
</comment>
<dbReference type="NCBIfam" id="TIGR03356">
    <property type="entry name" value="BGL"/>
    <property type="match status" value="1"/>
</dbReference>
<dbReference type="PRINTS" id="PR00131">
    <property type="entry name" value="GLHYDRLASE1"/>
</dbReference>
<dbReference type="PANTHER" id="PTHR10353:SF36">
    <property type="entry name" value="LP05116P"/>
    <property type="match status" value="1"/>
</dbReference>
<dbReference type="PANTHER" id="PTHR10353">
    <property type="entry name" value="GLYCOSYL HYDROLASE"/>
    <property type="match status" value="1"/>
</dbReference>
<evidence type="ECO:0000313" key="9">
    <source>
        <dbReference type="EMBL" id="MEN2744187.1"/>
    </source>
</evidence>
<keyword evidence="2 7" id="KW-0378">Hydrolase</keyword>
<comment type="catalytic activity">
    <reaction evidence="7">
        <text>Hydrolysis of terminal, non-reducing beta-D-glucosyl residues with release of beta-D-glucose.</text>
        <dbReference type="EC" id="3.2.1.21"/>
    </reaction>
</comment>
<evidence type="ECO:0000313" key="10">
    <source>
        <dbReference type="Proteomes" id="UP001422074"/>
    </source>
</evidence>
<keyword evidence="3" id="KW-0136">Cellulose degradation</keyword>
<dbReference type="EC" id="3.2.1.21" evidence="7"/>
<dbReference type="InterPro" id="IPR017853">
    <property type="entry name" value="GH"/>
</dbReference>
<evidence type="ECO:0000256" key="1">
    <source>
        <dbReference type="ARBA" id="ARBA00010838"/>
    </source>
</evidence>
<protein>
    <recommendedName>
        <fullName evidence="7">Beta-glucosidase</fullName>
        <ecNumber evidence="7">3.2.1.21</ecNumber>
    </recommendedName>
</protein>
<dbReference type="GO" id="GO:0008422">
    <property type="term" value="F:beta-glucosidase activity"/>
    <property type="evidence" value="ECO:0007669"/>
    <property type="project" value="UniProtKB-EC"/>
</dbReference>
<dbReference type="EMBL" id="JBDFRB010000004">
    <property type="protein sequence ID" value="MEN2744187.1"/>
    <property type="molecule type" value="Genomic_DNA"/>
</dbReference>
<dbReference type="RefSeq" id="WP_345884051.1">
    <property type="nucleotide sequence ID" value="NZ_JBDFRB010000004.1"/>
</dbReference>
<accession>A0ABU9WYB9</accession>
<evidence type="ECO:0000256" key="2">
    <source>
        <dbReference type="ARBA" id="ARBA00022801"/>
    </source>
</evidence>
<keyword evidence="10" id="KW-1185">Reference proteome</keyword>
<evidence type="ECO:0000256" key="5">
    <source>
        <dbReference type="ARBA" id="ARBA00023295"/>
    </source>
</evidence>
<proteinExistence type="inferred from homology"/>
<keyword evidence="6" id="KW-0624">Polysaccharide degradation</keyword>
<dbReference type="Proteomes" id="UP001422074">
    <property type="component" value="Unassembled WGS sequence"/>
</dbReference>
<evidence type="ECO:0000256" key="4">
    <source>
        <dbReference type="ARBA" id="ARBA00023277"/>
    </source>
</evidence>
<keyword evidence="5 7" id="KW-0326">Glycosidase</keyword>
<dbReference type="SUPFAM" id="SSF51445">
    <property type="entry name" value="(Trans)glycosidases"/>
    <property type="match status" value="1"/>
</dbReference>
<organism evidence="9 10">
    <name type="scientific">Sinomonas halotolerans</name>
    <dbReference type="NCBI Taxonomy" id="1644133"/>
    <lineage>
        <taxon>Bacteria</taxon>
        <taxon>Bacillati</taxon>
        <taxon>Actinomycetota</taxon>
        <taxon>Actinomycetes</taxon>
        <taxon>Micrococcales</taxon>
        <taxon>Micrococcaceae</taxon>
        <taxon>Sinomonas</taxon>
    </lineage>
</organism>
<dbReference type="Gene3D" id="3.20.20.80">
    <property type="entry name" value="Glycosidases"/>
    <property type="match status" value="1"/>
</dbReference>
<keyword evidence="4" id="KW-0119">Carbohydrate metabolism</keyword>
<evidence type="ECO:0000256" key="6">
    <source>
        <dbReference type="ARBA" id="ARBA00023326"/>
    </source>
</evidence>
<reference evidence="9 10" key="1">
    <citation type="submission" date="2024-05" db="EMBL/GenBank/DDBJ databases">
        <title>Sinomonas sp. nov., isolated from a waste landfill.</title>
        <authorList>
            <person name="Zhao Y."/>
        </authorList>
    </citation>
    <scope>NUCLEOTIDE SEQUENCE [LARGE SCALE GENOMIC DNA]</scope>
    <source>
        <strain evidence="9 10">CCTCC AB2014300</strain>
    </source>
</reference>
<feature type="region of interest" description="Disordered" evidence="8">
    <location>
        <begin position="1"/>
        <end position="55"/>
    </location>
</feature>
<sequence length="541" mass="58941">MSAEPQHGTGADDPAPPPGTAPEDGAPAQVPLGLAVPPDERPPGEPPVEGEEPAPVPSAVDRLAARIPPGFVLGVATAAFQIEGALAEDGRGPSGWDAFTAKPGAIAHGHTAETACDHYHRSGADLRLAAELGVDSYRFSIAWPRVQPDGRGAWNEKGWDFYDRLVDTMLEQGLSPMATLYHWDTPLPLEQDGGWLSRETAQRFGEYSAEAARRLGDRVDRWVTLNEPVSVTLNGYAVGIHAPGKQMLFDAMPAVHHQLLAHGLAVQAVRAAGAKGEIGITNMHAPVHPAGMNLLDWVHARVVDLMVNRLYADPVLLGRYPKPPFLARKFFHALRDPRPEDLATIHQPLDFYGVNYYYPARIRSGPGPTPDGVKPTKAMKNIPFHLADFPEYASTGFGWPISPEHCGVVLGELRRRYGDALPPVFITESGASFPEPAQSDGLLYDDERIEYLAGHLEAALAAVEDGGPAAGVDLRGWYVWTLMDNFEWAAGYTQRFGLVHVDFETQERSPKASYYWLRRLAQGRARREEPAAAQTPDPTQA</sequence>
<evidence type="ECO:0000256" key="8">
    <source>
        <dbReference type="SAM" id="MobiDB-lite"/>
    </source>
</evidence>
<comment type="caution">
    <text evidence="9">The sequence shown here is derived from an EMBL/GenBank/DDBJ whole genome shotgun (WGS) entry which is preliminary data.</text>
</comment>
<dbReference type="InterPro" id="IPR017736">
    <property type="entry name" value="Glyco_hydro_1_beta-glucosidase"/>
</dbReference>
<dbReference type="InterPro" id="IPR001360">
    <property type="entry name" value="Glyco_hydro_1"/>
</dbReference>
<evidence type="ECO:0000256" key="3">
    <source>
        <dbReference type="ARBA" id="ARBA00023001"/>
    </source>
</evidence>
<evidence type="ECO:0000256" key="7">
    <source>
        <dbReference type="RuleBase" id="RU361175"/>
    </source>
</evidence>
<name>A0ABU9WYB9_9MICC</name>
<dbReference type="Pfam" id="PF00232">
    <property type="entry name" value="Glyco_hydro_1"/>
    <property type="match status" value="1"/>
</dbReference>